<dbReference type="InterPro" id="IPR043917">
    <property type="entry name" value="DUF5753"/>
</dbReference>
<protein>
    <submittedName>
        <fullName evidence="2">Helix-turn-helix transcriptional regulator</fullName>
    </submittedName>
</protein>
<evidence type="ECO:0000259" key="1">
    <source>
        <dbReference type="Pfam" id="PF19054"/>
    </source>
</evidence>
<evidence type="ECO:0000313" key="2">
    <source>
        <dbReference type="EMBL" id="GAA3652661.1"/>
    </source>
</evidence>
<name>A0ABP7B8D7_9PSEU</name>
<dbReference type="EMBL" id="BAABBE010000011">
    <property type="protein sequence ID" value="GAA3652661.1"/>
    <property type="molecule type" value="Genomic_DNA"/>
</dbReference>
<feature type="domain" description="DUF5753" evidence="1">
    <location>
        <begin position="80"/>
        <end position="257"/>
    </location>
</feature>
<comment type="caution">
    <text evidence="2">The sequence shown here is derived from an EMBL/GenBank/DDBJ whole genome shotgun (WGS) entry which is preliminary data.</text>
</comment>
<accession>A0ABP7B8D7</accession>
<sequence length="268" mass="29810">MESGLSLSEVSQRVHWSAAKTSMLQNGLVPITDADVMALALAYRIDDVRRQPVFWGAQRARDPRTFDVVTGGTVPCVNWTYSEVEAEASYVRVVALDVLPPLVWTPEYSAAVRYGQIDAASERGHRSYDDLHRAQMLSQLDQDPTLRVDLVLGEAVLRRPVGGALVMADQLFQLAVFAQLPGVTVYLVPDSVGVVAGMTSFTLLSFRETQFDDVAHLDCPHGDMWLERETERRPYLELFGRLMSTTLADDETAERLHSAAQDLKDTAR</sequence>
<dbReference type="Pfam" id="PF19054">
    <property type="entry name" value="DUF5753"/>
    <property type="match status" value="1"/>
</dbReference>
<reference evidence="3" key="1">
    <citation type="journal article" date="2019" name="Int. J. Syst. Evol. Microbiol.">
        <title>The Global Catalogue of Microorganisms (GCM) 10K type strain sequencing project: providing services to taxonomists for standard genome sequencing and annotation.</title>
        <authorList>
            <consortium name="The Broad Institute Genomics Platform"/>
            <consortium name="The Broad Institute Genome Sequencing Center for Infectious Disease"/>
            <person name="Wu L."/>
            <person name="Ma J."/>
        </authorList>
    </citation>
    <scope>NUCLEOTIDE SEQUENCE [LARGE SCALE GENOMIC DNA]</scope>
    <source>
        <strain evidence="3">JCM 17494</strain>
    </source>
</reference>
<gene>
    <name evidence="2" type="ORF">GCM10022267_43710</name>
</gene>
<dbReference type="Proteomes" id="UP001500711">
    <property type="component" value="Unassembled WGS sequence"/>
</dbReference>
<keyword evidence="3" id="KW-1185">Reference proteome</keyword>
<proteinExistence type="predicted"/>
<organism evidence="2 3">
    <name type="scientific">Lentzea roselyniae</name>
    <dbReference type="NCBI Taxonomy" id="531940"/>
    <lineage>
        <taxon>Bacteria</taxon>
        <taxon>Bacillati</taxon>
        <taxon>Actinomycetota</taxon>
        <taxon>Actinomycetes</taxon>
        <taxon>Pseudonocardiales</taxon>
        <taxon>Pseudonocardiaceae</taxon>
        <taxon>Lentzea</taxon>
    </lineage>
</organism>
<evidence type="ECO:0000313" key="3">
    <source>
        <dbReference type="Proteomes" id="UP001500711"/>
    </source>
</evidence>